<keyword evidence="1" id="KW-1133">Transmembrane helix</keyword>
<gene>
    <name evidence="2" type="ORF">N657DRAFT_649975</name>
</gene>
<protein>
    <submittedName>
        <fullName evidence="2">Uncharacterized protein</fullName>
    </submittedName>
</protein>
<proteinExistence type="predicted"/>
<reference evidence="2" key="2">
    <citation type="submission" date="2023-05" db="EMBL/GenBank/DDBJ databases">
        <authorList>
            <consortium name="Lawrence Berkeley National Laboratory"/>
            <person name="Steindorff A."/>
            <person name="Hensen N."/>
            <person name="Bonometti L."/>
            <person name="Westerberg I."/>
            <person name="Brannstrom I.O."/>
            <person name="Guillou S."/>
            <person name="Cros-Aarteil S."/>
            <person name="Calhoun S."/>
            <person name="Haridas S."/>
            <person name="Kuo A."/>
            <person name="Mondo S."/>
            <person name="Pangilinan J."/>
            <person name="Riley R."/>
            <person name="Labutti K."/>
            <person name="Andreopoulos B."/>
            <person name="Lipzen A."/>
            <person name="Chen C."/>
            <person name="Yanf M."/>
            <person name="Daum C."/>
            <person name="Ng V."/>
            <person name="Clum A."/>
            <person name="Ohm R."/>
            <person name="Martin F."/>
            <person name="Silar P."/>
            <person name="Natvig D."/>
            <person name="Lalanne C."/>
            <person name="Gautier V."/>
            <person name="Ament-Velasquez S.L."/>
            <person name="Kruys A."/>
            <person name="Hutchinson M.I."/>
            <person name="Powell A.J."/>
            <person name="Barry K."/>
            <person name="Miller A.N."/>
            <person name="Grigoriev I.V."/>
            <person name="Debuchy R."/>
            <person name="Gladieux P."/>
            <person name="Thoren M.H."/>
            <person name="Johannesson H."/>
        </authorList>
    </citation>
    <scope>NUCLEOTIDE SEQUENCE</scope>
    <source>
        <strain evidence="2">CBS 731.68</strain>
    </source>
</reference>
<name>A0AAN6TS48_9PEZI</name>
<accession>A0AAN6TS48</accession>
<dbReference type="AlphaFoldDB" id="A0AAN6TS48"/>
<sequence>MSLQELQVVYGSSGNLANGIVLTALLRGRIRRRTSIQRISGAPLDTTLRWGATAIISSRVS</sequence>
<feature type="transmembrane region" description="Helical" evidence="1">
    <location>
        <begin position="6"/>
        <end position="26"/>
    </location>
</feature>
<keyword evidence="1" id="KW-0812">Transmembrane</keyword>
<evidence type="ECO:0000313" key="3">
    <source>
        <dbReference type="Proteomes" id="UP001302602"/>
    </source>
</evidence>
<dbReference type="Proteomes" id="UP001302602">
    <property type="component" value="Unassembled WGS sequence"/>
</dbReference>
<evidence type="ECO:0000256" key="1">
    <source>
        <dbReference type="SAM" id="Phobius"/>
    </source>
</evidence>
<comment type="caution">
    <text evidence="2">The sequence shown here is derived from an EMBL/GenBank/DDBJ whole genome shotgun (WGS) entry which is preliminary data.</text>
</comment>
<keyword evidence="1" id="KW-0472">Membrane</keyword>
<evidence type="ECO:0000313" key="2">
    <source>
        <dbReference type="EMBL" id="KAK4119659.1"/>
    </source>
</evidence>
<reference evidence="2" key="1">
    <citation type="journal article" date="2023" name="Mol. Phylogenet. Evol.">
        <title>Genome-scale phylogeny and comparative genomics of the fungal order Sordariales.</title>
        <authorList>
            <person name="Hensen N."/>
            <person name="Bonometti L."/>
            <person name="Westerberg I."/>
            <person name="Brannstrom I.O."/>
            <person name="Guillou S."/>
            <person name="Cros-Aarteil S."/>
            <person name="Calhoun S."/>
            <person name="Haridas S."/>
            <person name="Kuo A."/>
            <person name="Mondo S."/>
            <person name="Pangilinan J."/>
            <person name="Riley R."/>
            <person name="LaButti K."/>
            <person name="Andreopoulos B."/>
            <person name="Lipzen A."/>
            <person name="Chen C."/>
            <person name="Yan M."/>
            <person name="Daum C."/>
            <person name="Ng V."/>
            <person name="Clum A."/>
            <person name="Steindorff A."/>
            <person name="Ohm R.A."/>
            <person name="Martin F."/>
            <person name="Silar P."/>
            <person name="Natvig D.O."/>
            <person name="Lalanne C."/>
            <person name="Gautier V."/>
            <person name="Ament-Velasquez S.L."/>
            <person name="Kruys A."/>
            <person name="Hutchinson M.I."/>
            <person name="Powell A.J."/>
            <person name="Barry K."/>
            <person name="Miller A.N."/>
            <person name="Grigoriev I.V."/>
            <person name="Debuchy R."/>
            <person name="Gladieux P."/>
            <person name="Hiltunen Thoren M."/>
            <person name="Johannesson H."/>
        </authorList>
    </citation>
    <scope>NUCLEOTIDE SEQUENCE</scope>
    <source>
        <strain evidence="2">CBS 731.68</strain>
    </source>
</reference>
<dbReference type="EMBL" id="MU853246">
    <property type="protein sequence ID" value="KAK4119659.1"/>
    <property type="molecule type" value="Genomic_DNA"/>
</dbReference>
<keyword evidence="3" id="KW-1185">Reference proteome</keyword>
<dbReference type="GeneID" id="87830606"/>
<dbReference type="RefSeq" id="XP_062643432.1">
    <property type="nucleotide sequence ID" value="XM_062793837.1"/>
</dbReference>
<organism evidence="2 3">
    <name type="scientific">Parathielavia appendiculata</name>
    <dbReference type="NCBI Taxonomy" id="2587402"/>
    <lineage>
        <taxon>Eukaryota</taxon>
        <taxon>Fungi</taxon>
        <taxon>Dikarya</taxon>
        <taxon>Ascomycota</taxon>
        <taxon>Pezizomycotina</taxon>
        <taxon>Sordariomycetes</taxon>
        <taxon>Sordariomycetidae</taxon>
        <taxon>Sordariales</taxon>
        <taxon>Chaetomiaceae</taxon>
        <taxon>Parathielavia</taxon>
    </lineage>
</organism>